<dbReference type="Proteomes" id="UP000429980">
    <property type="component" value="Unassembled WGS sequence"/>
</dbReference>
<feature type="transmembrane region" description="Helical" evidence="1">
    <location>
        <begin position="141"/>
        <end position="163"/>
    </location>
</feature>
<feature type="transmembrane region" description="Helical" evidence="1">
    <location>
        <begin position="218"/>
        <end position="240"/>
    </location>
</feature>
<accession>A0A6I7TWE9</accession>
<evidence type="ECO:0000313" key="2">
    <source>
        <dbReference type="EMBL" id="OLF87429.1"/>
    </source>
</evidence>
<feature type="transmembrane region" description="Helical" evidence="1">
    <location>
        <begin position="116"/>
        <end position="134"/>
    </location>
</feature>
<feature type="transmembrane region" description="Helical" evidence="1">
    <location>
        <begin position="321"/>
        <end position="339"/>
    </location>
</feature>
<dbReference type="RefSeq" id="WP_020451151.1">
    <property type="nucleotide sequence ID" value="NZ_AP023088.1"/>
</dbReference>
<keyword evidence="1" id="KW-0812">Transmembrane</keyword>
<dbReference type="PANTHER" id="PTHR37814">
    <property type="entry name" value="CONSERVED MEMBRANE PROTEIN"/>
    <property type="match status" value="1"/>
</dbReference>
<reference evidence="3 5" key="2">
    <citation type="submission" date="2019-06" db="EMBL/GenBank/DDBJ databases">
        <title>Genome sequence analysis of &gt;100 Bacillus licheniformis strains suggests intrinsic resistance to this species.</title>
        <authorList>
            <person name="Wels M."/>
            <person name="Siezen R.J."/>
            <person name="Johansen E."/>
            <person name="Stuer-Lauridsen B."/>
            <person name="Bjerre K."/>
            <person name="Nielsen B.K.K."/>
        </authorList>
    </citation>
    <scope>NUCLEOTIDE SEQUENCE [LARGE SCALE GENOMIC DNA]</scope>
    <source>
        <strain evidence="3 5">BAC-15381</strain>
    </source>
</reference>
<feature type="transmembrane region" description="Helical" evidence="1">
    <location>
        <begin position="7"/>
        <end position="25"/>
    </location>
</feature>
<keyword evidence="5" id="KW-1185">Reference proteome</keyword>
<evidence type="ECO:0000256" key="1">
    <source>
        <dbReference type="SAM" id="Phobius"/>
    </source>
</evidence>
<dbReference type="EMBL" id="LKPO01000026">
    <property type="protein sequence ID" value="OLF87429.1"/>
    <property type="molecule type" value="Genomic_DNA"/>
</dbReference>
<evidence type="ECO:0000313" key="5">
    <source>
        <dbReference type="Proteomes" id="UP000429980"/>
    </source>
</evidence>
<name>A0A6I7TWE9_9BACI</name>
<feature type="transmembrane region" description="Helical" evidence="1">
    <location>
        <begin position="86"/>
        <end position="110"/>
    </location>
</feature>
<dbReference type="EMBL" id="NILF01000069">
    <property type="protein sequence ID" value="TWL32968.1"/>
    <property type="molecule type" value="Genomic_DNA"/>
</dbReference>
<dbReference type="Proteomes" id="UP000185604">
    <property type="component" value="Unassembled WGS sequence"/>
</dbReference>
<proteinExistence type="predicted"/>
<feature type="transmembrane region" description="Helical" evidence="1">
    <location>
        <begin position="183"/>
        <end position="206"/>
    </location>
</feature>
<protein>
    <submittedName>
        <fullName evidence="2">Putative membrane protein</fullName>
    </submittedName>
</protein>
<keyword evidence="1" id="KW-0472">Membrane</keyword>
<sequence>MSQSHGSAFQLAFVYVGTVVGAGFATGREIVEFFLRFGWPGLAGILISGLMFTFLGAKMMLIAVRINAKSYQELNQYLFGHTLGKFVNVFMLVILLGVTSVMLSGAGAIFEEQLGFSNQAGMIATIALSLFVMMKGVKGIFGVNVIVVPLLLLFTVIVLFDSFIFRGPEIHNLAAFSAAKPDWILSAVSYGAFNLSLAQAVLVPIASELKSERLIIKGALIGGCLLTLVLIASFLSLSTLPDVLLYEVPMAQVVFIVQHSVHIIYLFIIFGEVFTSVIGNLYGLEKQINEYLHMKSLYVFMFILLTIYLTGQIGYGKLISTIYPLFGQLSLVFIFFLIVKRVPER</sequence>
<evidence type="ECO:0000313" key="4">
    <source>
        <dbReference type="Proteomes" id="UP000185604"/>
    </source>
</evidence>
<comment type="caution">
    <text evidence="2">The sequence shown here is derived from an EMBL/GenBank/DDBJ whole genome shotgun (WGS) entry which is preliminary data.</text>
</comment>
<feature type="transmembrane region" description="Helical" evidence="1">
    <location>
        <begin position="45"/>
        <end position="66"/>
    </location>
</feature>
<feature type="transmembrane region" description="Helical" evidence="1">
    <location>
        <begin position="260"/>
        <end position="284"/>
    </location>
</feature>
<dbReference type="PANTHER" id="PTHR37814:SF1">
    <property type="entry name" value="MEMBRANE PROTEIN"/>
    <property type="match status" value="1"/>
</dbReference>
<evidence type="ECO:0000313" key="3">
    <source>
        <dbReference type="EMBL" id="TWL32968.1"/>
    </source>
</evidence>
<keyword evidence="1" id="KW-1133">Transmembrane helix</keyword>
<dbReference type="InterPro" id="IPR038728">
    <property type="entry name" value="YkvI-like"/>
</dbReference>
<reference evidence="2 4" key="1">
    <citation type="journal article" date="2016" name="Front. Microbiol.">
        <title>High-Level Heat Resistance of Spores of Bacillus amyloliquefaciens and Bacillus licheniformis Results from the Presence of a spoVA Operon in a Tn1546 Transposon.</title>
        <authorList>
            <person name="Berendsen E.M."/>
            <person name="Koning R.A."/>
            <person name="Boekhorst J."/>
            <person name="de Jong A."/>
            <person name="Kuipers O.P."/>
            <person name="Wells-Bennik M.H."/>
        </authorList>
    </citation>
    <scope>NUCLEOTIDE SEQUENCE [LARGE SCALE GENOMIC DNA]</scope>
    <source>
        <strain evidence="2 4">B4121</strain>
    </source>
</reference>
<gene>
    <name evidence="2" type="ORF">B4121_3881</name>
    <name evidence="3" type="ORF">CHCC15381_1190</name>
</gene>
<organism evidence="2 4">
    <name type="scientific">Bacillus paralicheniformis</name>
    <dbReference type="NCBI Taxonomy" id="1648923"/>
    <lineage>
        <taxon>Bacteria</taxon>
        <taxon>Bacillati</taxon>
        <taxon>Bacillota</taxon>
        <taxon>Bacilli</taxon>
        <taxon>Bacillales</taxon>
        <taxon>Bacillaceae</taxon>
        <taxon>Bacillus</taxon>
    </lineage>
</organism>
<dbReference type="AlphaFoldDB" id="A0A6I7TWE9"/>
<feature type="transmembrane region" description="Helical" evidence="1">
    <location>
        <begin position="296"/>
        <end position="315"/>
    </location>
</feature>